<feature type="compositionally biased region" description="Basic residues" evidence="3">
    <location>
        <begin position="267"/>
        <end position="280"/>
    </location>
</feature>
<proteinExistence type="inferred from homology"/>
<dbReference type="InterPro" id="IPR051958">
    <property type="entry name" value="Alba-like_NAB"/>
</dbReference>
<dbReference type="GO" id="GO:0003723">
    <property type="term" value="F:RNA binding"/>
    <property type="evidence" value="ECO:0007669"/>
    <property type="project" value="UniProtKB-KW"/>
</dbReference>
<evidence type="ECO:0008006" key="6">
    <source>
        <dbReference type="Google" id="ProtNLM"/>
    </source>
</evidence>
<comment type="caution">
    <text evidence="4">The sequence shown here is derived from an EMBL/GenBank/DDBJ whole genome shotgun (WGS) entry which is preliminary data.</text>
</comment>
<dbReference type="Proteomes" id="UP000553632">
    <property type="component" value="Unassembled WGS sequence"/>
</dbReference>
<feature type="compositionally biased region" description="Basic and acidic residues" evidence="3">
    <location>
        <begin position="251"/>
        <end position="266"/>
    </location>
</feature>
<evidence type="ECO:0000256" key="1">
    <source>
        <dbReference type="ARBA" id="ARBA00008018"/>
    </source>
</evidence>
<dbReference type="AlphaFoldDB" id="A0A7J6SC30"/>
<feature type="region of interest" description="Disordered" evidence="3">
    <location>
        <begin position="1"/>
        <end position="118"/>
    </location>
</feature>
<name>A0A7J6SC30_PEROL</name>
<evidence type="ECO:0000256" key="2">
    <source>
        <dbReference type="ARBA" id="ARBA00022884"/>
    </source>
</evidence>
<keyword evidence="5" id="KW-1185">Reference proteome</keyword>
<feature type="compositionally biased region" description="Polar residues" evidence="3">
    <location>
        <begin position="1"/>
        <end position="10"/>
    </location>
</feature>
<gene>
    <name evidence="4" type="ORF">FOZ63_012040</name>
</gene>
<feature type="region of interest" description="Disordered" evidence="3">
    <location>
        <begin position="251"/>
        <end position="329"/>
    </location>
</feature>
<protein>
    <recommendedName>
        <fullName evidence="6">DNA/RNA-binding protein Alba-like domain-containing protein</fullName>
    </recommendedName>
</protein>
<sequence>MTVATTSTDPIKTVPDQPVTPEKPTTRPVEAQSTGATEKKEVASPVTEKKDVASPVTEKKDVASPVTEKREVASPVTEKREVASPVTEKAEVPDVPEAAALNPSKRYRRVQRNREEKDPKALAHEVRITVSGGVGLFVKEGVRKLLDTTEGIPEIKVMARGPAIAKAVIVSEMINRMVADLEQDVELGSTDVNDEYVSVDEEHETVVATRIVPFLVVTIRHPKGLIDKSTVSRRPRNTRVPIATKADIAAIKEKEEKAKEDTEGASKRKNRRNRRARRGSPKADVADESTKTEQQVTKPGAEVAPETPKKVEKPEEKKEAAPAEPEVAKTAAVETEKGVLLSNSLAGDSADVDFEIRDPEGNIFFEKRDAAEAMFYEKTRLAGEYLQGVVQCLSNTFSEQIADRKFHNLKIVQQNYGRAEEHI</sequence>
<reference evidence="4 5" key="1">
    <citation type="submission" date="2020-04" db="EMBL/GenBank/DDBJ databases">
        <title>Perkinsus olseni comparative genomics.</title>
        <authorList>
            <person name="Bogema D.R."/>
        </authorList>
    </citation>
    <scope>NUCLEOTIDE SEQUENCE [LARGE SCALE GENOMIC DNA]</scope>
    <source>
        <strain evidence="4 5">ATCC PRA-207</strain>
    </source>
</reference>
<dbReference type="Gene3D" id="3.30.110.20">
    <property type="entry name" value="Alba-like domain"/>
    <property type="match status" value="1"/>
</dbReference>
<accession>A0A7J6SC30</accession>
<dbReference type="SUPFAM" id="SSF82704">
    <property type="entry name" value="AlbA-like"/>
    <property type="match status" value="1"/>
</dbReference>
<evidence type="ECO:0000256" key="3">
    <source>
        <dbReference type="SAM" id="MobiDB-lite"/>
    </source>
</evidence>
<keyword evidence="2" id="KW-0694">RNA-binding</keyword>
<feature type="compositionally biased region" description="Basic and acidic residues" evidence="3">
    <location>
        <begin position="307"/>
        <end position="321"/>
    </location>
</feature>
<feature type="compositionally biased region" description="Basic and acidic residues" evidence="3">
    <location>
        <begin position="37"/>
        <end position="92"/>
    </location>
</feature>
<evidence type="ECO:0000313" key="5">
    <source>
        <dbReference type="Proteomes" id="UP000553632"/>
    </source>
</evidence>
<evidence type="ECO:0000313" key="4">
    <source>
        <dbReference type="EMBL" id="KAF4730271.1"/>
    </source>
</evidence>
<organism evidence="4 5">
    <name type="scientific">Perkinsus olseni</name>
    <name type="common">Perkinsus atlanticus</name>
    <dbReference type="NCBI Taxonomy" id="32597"/>
    <lineage>
        <taxon>Eukaryota</taxon>
        <taxon>Sar</taxon>
        <taxon>Alveolata</taxon>
        <taxon>Perkinsozoa</taxon>
        <taxon>Perkinsea</taxon>
        <taxon>Perkinsida</taxon>
        <taxon>Perkinsidae</taxon>
        <taxon>Perkinsus</taxon>
    </lineage>
</organism>
<dbReference type="PANTHER" id="PTHR13516">
    <property type="entry name" value="RIBONUCLEASE P SUBUNIT P25"/>
    <property type="match status" value="1"/>
</dbReference>
<dbReference type="OMA" id="EHETIVA"/>
<dbReference type="InterPro" id="IPR036882">
    <property type="entry name" value="Alba-like_dom_sf"/>
</dbReference>
<dbReference type="EMBL" id="JABANO010019377">
    <property type="protein sequence ID" value="KAF4730271.1"/>
    <property type="molecule type" value="Genomic_DNA"/>
</dbReference>
<comment type="similarity">
    <text evidence="1">Belongs to the histone-like Alba family.</text>
</comment>